<feature type="region of interest" description="Disordered" evidence="11">
    <location>
        <begin position="2340"/>
        <end position="2458"/>
    </location>
</feature>
<dbReference type="Gene3D" id="1.10.1200.10">
    <property type="entry name" value="ACP-like"/>
    <property type="match status" value="2"/>
</dbReference>
<feature type="domain" description="PKS/mFAS DH" evidence="14">
    <location>
        <begin position="1536"/>
        <end position="1813"/>
    </location>
</feature>
<dbReference type="InterPro" id="IPR016036">
    <property type="entry name" value="Malonyl_transacylase_ACP-bd"/>
</dbReference>
<dbReference type="Gene3D" id="3.40.366.10">
    <property type="entry name" value="Malonyl-Coenzyme A Acyl Carrier Protein, domain 2"/>
    <property type="match status" value="1"/>
</dbReference>
<dbReference type="Pfam" id="PF08659">
    <property type="entry name" value="KR"/>
    <property type="match status" value="1"/>
</dbReference>
<feature type="domain" description="Carrier" evidence="12">
    <location>
        <begin position="2261"/>
        <end position="2337"/>
    </location>
</feature>
<evidence type="ECO:0000313" key="16">
    <source>
        <dbReference type="Proteomes" id="UP001501532"/>
    </source>
</evidence>
<dbReference type="SMART" id="SM01294">
    <property type="entry name" value="PKS_PP_betabranch"/>
    <property type="match status" value="1"/>
</dbReference>
<dbReference type="InterPro" id="IPR049551">
    <property type="entry name" value="PKS_DH_C"/>
</dbReference>
<dbReference type="Pfam" id="PF02801">
    <property type="entry name" value="Ketoacyl-synt_C"/>
    <property type="match status" value="1"/>
</dbReference>
<keyword evidence="8" id="KW-0511">Multifunctional enzyme</keyword>
<dbReference type="PROSITE" id="PS52019">
    <property type="entry name" value="PKS_MFAS_DH"/>
    <property type="match status" value="1"/>
</dbReference>
<dbReference type="Pfam" id="PF00501">
    <property type="entry name" value="AMP-binding"/>
    <property type="match status" value="1"/>
</dbReference>
<dbReference type="InterPro" id="IPR029058">
    <property type="entry name" value="AB_hydrolase_fold"/>
</dbReference>
<dbReference type="Pfam" id="PF00109">
    <property type="entry name" value="ketoacyl-synt"/>
    <property type="match status" value="1"/>
</dbReference>
<dbReference type="PANTHER" id="PTHR43775:SF51">
    <property type="entry name" value="INACTIVE PHENOLPHTHIOCEROL SYNTHESIS POLYKETIDE SYNTHASE TYPE I PKS1-RELATED"/>
    <property type="match status" value="1"/>
</dbReference>
<dbReference type="InterPro" id="IPR032821">
    <property type="entry name" value="PKS_assoc"/>
</dbReference>
<comment type="pathway">
    <text evidence="2">Antibiotic biosynthesis.</text>
</comment>
<comment type="cofactor">
    <cofactor evidence="1">
        <name>pantetheine 4'-phosphate</name>
        <dbReference type="ChEBI" id="CHEBI:47942"/>
    </cofactor>
</comment>
<dbReference type="PROSITE" id="PS50075">
    <property type="entry name" value="CARRIER"/>
    <property type="match status" value="2"/>
</dbReference>
<feature type="active site" description="Proton donor; for dehydratase activity" evidence="10">
    <location>
        <position position="1737"/>
    </location>
</feature>
<evidence type="ECO:0000259" key="12">
    <source>
        <dbReference type="PROSITE" id="PS50075"/>
    </source>
</evidence>
<evidence type="ECO:0000256" key="2">
    <source>
        <dbReference type="ARBA" id="ARBA00004792"/>
    </source>
</evidence>
<dbReference type="InterPro" id="IPR055123">
    <property type="entry name" value="SpnB-like_Rossmann"/>
</dbReference>
<dbReference type="PROSITE" id="PS52004">
    <property type="entry name" value="KS3_2"/>
    <property type="match status" value="1"/>
</dbReference>
<dbReference type="Pfam" id="PF13193">
    <property type="entry name" value="AMP-binding_C"/>
    <property type="match status" value="1"/>
</dbReference>
<comment type="caution">
    <text evidence="15">The sequence shown here is derived from an EMBL/GenBank/DDBJ whole genome shotgun (WGS) entry which is preliminary data.</text>
</comment>
<evidence type="ECO:0000256" key="4">
    <source>
        <dbReference type="ARBA" id="ARBA00022553"/>
    </source>
</evidence>
<dbReference type="Pfam" id="PF00698">
    <property type="entry name" value="Acyl_transf_1"/>
    <property type="match status" value="1"/>
</dbReference>
<dbReference type="SUPFAM" id="SSF55048">
    <property type="entry name" value="Probable ACP-binding domain of malonyl-CoA ACP transacylase"/>
    <property type="match status" value="1"/>
</dbReference>
<keyword evidence="9" id="KW-0012">Acyltransferase</keyword>
<dbReference type="PROSITE" id="PS00606">
    <property type="entry name" value="KS3_1"/>
    <property type="match status" value="1"/>
</dbReference>
<proteinExistence type="predicted"/>
<dbReference type="SMART" id="SM00826">
    <property type="entry name" value="PKS_DH"/>
    <property type="match status" value="1"/>
</dbReference>
<dbReference type="Pfam" id="PF00975">
    <property type="entry name" value="Thioesterase"/>
    <property type="match status" value="1"/>
</dbReference>
<dbReference type="SMART" id="SM00827">
    <property type="entry name" value="PKS_AT"/>
    <property type="match status" value="1"/>
</dbReference>
<evidence type="ECO:0008006" key="17">
    <source>
        <dbReference type="Google" id="ProtNLM"/>
    </source>
</evidence>
<dbReference type="InterPro" id="IPR020841">
    <property type="entry name" value="PKS_Beta-ketoAc_synthase_dom"/>
</dbReference>
<name>A0ABP6LHF6_9ACTN</name>
<dbReference type="InterPro" id="IPR042099">
    <property type="entry name" value="ANL_N_sf"/>
</dbReference>
<feature type="active site" description="Proton acceptor; for dehydratase activity" evidence="10">
    <location>
        <position position="1568"/>
    </location>
</feature>
<dbReference type="SUPFAM" id="SSF53901">
    <property type="entry name" value="Thiolase-like"/>
    <property type="match status" value="1"/>
</dbReference>
<evidence type="ECO:0000256" key="7">
    <source>
        <dbReference type="ARBA" id="ARBA00023194"/>
    </source>
</evidence>
<evidence type="ECO:0000256" key="10">
    <source>
        <dbReference type="PROSITE-ProRule" id="PRU01363"/>
    </source>
</evidence>
<dbReference type="InterPro" id="IPR020806">
    <property type="entry name" value="PKS_PP-bd"/>
</dbReference>
<keyword evidence="7" id="KW-0045">Antibiotic biosynthesis</keyword>
<dbReference type="Gene3D" id="3.10.129.110">
    <property type="entry name" value="Polyketide synthase dehydratase"/>
    <property type="match status" value="1"/>
</dbReference>
<keyword evidence="16" id="KW-1185">Reference proteome</keyword>
<dbReference type="InterPro" id="IPR000873">
    <property type="entry name" value="AMP-dep_synth/lig_dom"/>
</dbReference>
<dbReference type="InterPro" id="IPR014043">
    <property type="entry name" value="Acyl_transferase_dom"/>
</dbReference>
<gene>
    <name evidence="15" type="ORF">GCM10010448_29630</name>
</gene>
<dbReference type="Pfam" id="PF14765">
    <property type="entry name" value="PS-DH"/>
    <property type="match status" value="1"/>
</dbReference>
<reference evidence="16" key="1">
    <citation type="journal article" date="2019" name="Int. J. Syst. Evol. Microbiol.">
        <title>The Global Catalogue of Microorganisms (GCM) 10K type strain sequencing project: providing services to taxonomists for standard genome sequencing and annotation.</title>
        <authorList>
            <consortium name="The Broad Institute Genomics Platform"/>
            <consortium name="The Broad Institute Genome Sequencing Center for Infectious Disease"/>
            <person name="Wu L."/>
            <person name="Ma J."/>
        </authorList>
    </citation>
    <scope>NUCLEOTIDE SEQUENCE [LARGE SCALE GENOMIC DNA]</scope>
    <source>
        <strain evidence="16">JCM 9091</strain>
    </source>
</reference>
<dbReference type="InterPro" id="IPR049552">
    <property type="entry name" value="PKS_DH_N"/>
</dbReference>
<dbReference type="InterPro" id="IPR016039">
    <property type="entry name" value="Thiolase-like"/>
</dbReference>
<evidence type="ECO:0000256" key="6">
    <source>
        <dbReference type="ARBA" id="ARBA00022737"/>
    </source>
</evidence>
<dbReference type="InterPro" id="IPR013968">
    <property type="entry name" value="PKS_KR"/>
</dbReference>
<dbReference type="SMART" id="SM00824">
    <property type="entry name" value="PKS_TE"/>
    <property type="match status" value="1"/>
</dbReference>
<dbReference type="InterPro" id="IPR016035">
    <property type="entry name" value="Acyl_Trfase/lysoPLipase"/>
</dbReference>
<keyword evidence="6" id="KW-0677">Repeat</keyword>
<accession>A0ABP6LHF6</accession>
<evidence type="ECO:0000313" key="15">
    <source>
        <dbReference type="EMBL" id="GAA3044863.1"/>
    </source>
</evidence>
<dbReference type="Gene3D" id="3.40.47.10">
    <property type="match status" value="1"/>
</dbReference>
<dbReference type="InterPro" id="IPR045851">
    <property type="entry name" value="AMP-bd_C_sf"/>
</dbReference>
<dbReference type="InterPro" id="IPR050091">
    <property type="entry name" value="PKS_NRPS_Biosynth_Enz"/>
</dbReference>
<dbReference type="SUPFAM" id="SSF47336">
    <property type="entry name" value="ACP-like"/>
    <property type="match status" value="1"/>
</dbReference>
<feature type="domain" description="Ketosynthase family 3 (KS3)" evidence="13">
    <location>
        <begin position="634"/>
        <end position="1062"/>
    </location>
</feature>
<evidence type="ECO:0000256" key="5">
    <source>
        <dbReference type="ARBA" id="ARBA00022679"/>
    </source>
</evidence>
<evidence type="ECO:0000256" key="9">
    <source>
        <dbReference type="ARBA" id="ARBA00023315"/>
    </source>
</evidence>
<dbReference type="InterPro" id="IPR020802">
    <property type="entry name" value="TesA-like"/>
</dbReference>
<dbReference type="Gene3D" id="3.30.300.30">
    <property type="match status" value="1"/>
</dbReference>
<evidence type="ECO:0000256" key="1">
    <source>
        <dbReference type="ARBA" id="ARBA00001957"/>
    </source>
</evidence>
<evidence type="ECO:0000259" key="14">
    <source>
        <dbReference type="PROSITE" id="PS52019"/>
    </source>
</evidence>
<dbReference type="Gene3D" id="3.40.50.720">
    <property type="entry name" value="NAD(P)-binding Rossmann-like Domain"/>
    <property type="match status" value="1"/>
</dbReference>
<dbReference type="CDD" id="cd00833">
    <property type="entry name" value="PKS"/>
    <property type="match status" value="1"/>
</dbReference>
<protein>
    <recommendedName>
        <fullName evidence="17">DNA-binding protein</fullName>
    </recommendedName>
</protein>
<feature type="region of interest" description="C-terminal hotdog fold" evidence="10">
    <location>
        <begin position="1678"/>
        <end position="1813"/>
    </location>
</feature>
<dbReference type="InterPro" id="IPR020807">
    <property type="entry name" value="PKS_DH"/>
</dbReference>
<feature type="compositionally biased region" description="Basic and acidic residues" evidence="11">
    <location>
        <begin position="2351"/>
        <end position="2360"/>
    </location>
</feature>
<dbReference type="InterPro" id="IPR020845">
    <property type="entry name" value="AMP-binding_CS"/>
</dbReference>
<dbReference type="InterPro" id="IPR049900">
    <property type="entry name" value="PKS_mFAS_DH"/>
</dbReference>
<dbReference type="SMART" id="SM00825">
    <property type="entry name" value="PKS_KS"/>
    <property type="match status" value="1"/>
</dbReference>
<evidence type="ECO:0000256" key="3">
    <source>
        <dbReference type="ARBA" id="ARBA00022450"/>
    </source>
</evidence>
<dbReference type="InterPro" id="IPR036291">
    <property type="entry name" value="NAD(P)-bd_dom_sf"/>
</dbReference>
<organism evidence="15 16">
    <name type="scientific">Streptomyces glomeratus</name>
    <dbReference type="NCBI Taxonomy" id="284452"/>
    <lineage>
        <taxon>Bacteria</taxon>
        <taxon>Bacillati</taxon>
        <taxon>Actinomycetota</taxon>
        <taxon>Actinomycetes</taxon>
        <taxon>Kitasatosporales</taxon>
        <taxon>Streptomycetaceae</taxon>
        <taxon>Streptomyces</taxon>
    </lineage>
</organism>
<dbReference type="RefSeq" id="WP_344414156.1">
    <property type="nucleotide sequence ID" value="NZ_BAAAUF010000020.1"/>
</dbReference>
<dbReference type="InterPro" id="IPR018201">
    <property type="entry name" value="Ketoacyl_synth_AS"/>
</dbReference>
<dbReference type="Gene3D" id="3.30.70.3290">
    <property type="match status" value="1"/>
</dbReference>
<dbReference type="InterPro" id="IPR042104">
    <property type="entry name" value="PKS_dehydratase_sf"/>
</dbReference>
<feature type="domain" description="Carrier" evidence="12">
    <location>
        <begin position="536"/>
        <end position="613"/>
    </location>
</feature>
<dbReference type="SUPFAM" id="SSF52151">
    <property type="entry name" value="FabD/lysophospholipase-like"/>
    <property type="match status" value="1"/>
</dbReference>
<keyword evidence="5" id="KW-0808">Transferase</keyword>
<dbReference type="SMART" id="SM00822">
    <property type="entry name" value="PKS_KR"/>
    <property type="match status" value="1"/>
</dbReference>
<dbReference type="Pfam" id="PF22953">
    <property type="entry name" value="SpnB_Rossmann"/>
    <property type="match status" value="1"/>
</dbReference>
<dbReference type="InterPro" id="IPR009081">
    <property type="entry name" value="PP-bd_ACP"/>
</dbReference>
<dbReference type="CDD" id="cd08956">
    <property type="entry name" value="KR_3_FAS_SDR_x"/>
    <property type="match status" value="1"/>
</dbReference>
<dbReference type="EMBL" id="BAAAUF010000020">
    <property type="protein sequence ID" value="GAA3044863.1"/>
    <property type="molecule type" value="Genomic_DNA"/>
</dbReference>
<dbReference type="Pfam" id="PF16197">
    <property type="entry name" value="KAsynt_C_assoc"/>
    <property type="match status" value="1"/>
</dbReference>
<dbReference type="Gene3D" id="3.40.50.12780">
    <property type="entry name" value="N-terminal domain of ligase-like"/>
    <property type="match status" value="1"/>
</dbReference>
<dbReference type="SMART" id="SM00823">
    <property type="entry name" value="PKS_PP"/>
    <property type="match status" value="2"/>
</dbReference>
<dbReference type="SUPFAM" id="SSF51735">
    <property type="entry name" value="NAD(P)-binding Rossmann-fold domains"/>
    <property type="match status" value="2"/>
</dbReference>
<dbReference type="InterPro" id="IPR001227">
    <property type="entry name" value="Ac_transferase_dom_sf"/>
</dbReference>
<dbReference type="SUPFAM" id="SSF53474">
    <property type="entry name" value="alpha/beta-Hydrolases"/>
    <property type="match status" value="1"/>
</dbReference>
<dbReference type="SUPFAM" id="SSF56801">
    <property type="entry name" value="Acetyl-CoA synthetase-like"/>
    <property type="match status" value="1"/>
</dbReference>
<dbReference type="PANTHER" id="PTHR43775">
    <property type="entry name" value="FATTY ACID SYNTHASE"/>
    <property type="match status" value="1"/>
</dbReference>
<dbReference type="PROSITE" id="PS00455">
    <property type="entry name" value="AMP_BINDING"/>
    <property type="match status" value="1"/>
</dbReference>
<dbReference type="PROSITE" id="PS00012">
    <property type="entry name" value="PHOSPHOPANTETHEINE"/>
    <property type="match status" value="1"/>
</dbReference>
<dbReference type="Gene3D" id="3.40.50.1820">
    <property type="entry name" value="alpha/beta hydrolase"/>
    <property type="match status" value="1"/>
</dbReference>
<keyword evidence="3" id="KW-0596">Phosphopantetheine</keyword>
<dbReference type="Proteomes" id="UP001501532">
    <property type="component" value="Unassembled WGS sequence"/>
</dbReference>
<dbReference type="InterPro" id="IPR036736">
    <property type="entry name" value="ACP-like_sf"/>
</dbReference>
<sequence>MTDFQGGLLRALPGTLREHAARRGRKTAYRDAVRAVTYGELEERTGRLAGHLTRLGVGRGDRVAIHLGNRVELVESCLGVLRAGAIGVPLDPAATDDELAYFLDDSGAVAIVTEEALLPRVAPQAADRPGLRVVVVGAGTLPAGSPAGALPFEELAGTGPGLDPLDDLGLDEPAWIHYTSGTTGRSKGVVSTQRSALWSVAAAYVPAYGLSEDDRLLWPLPMFHCYAHSLCLLGVVSVGASAHLLDRGADVRRALAAQPFTVLAGVPATYRLLLESAPEREATPASSLRLCVTAGAPCPPRLRAAVVRALGAPLLDGYGSTETCGKIAVNRLDGSPDDDSSGPPLPGLAVRLADPATGAEIPDGEEGEIWVRGPALMTGYHNRPEATAEAFTDGWYRTGDLGRRLTGGRLRVTGRVKELIIRGGQNINPSEVEQVLLDRSDIADAAVVGRPHDVLGEVPVALVVPAPGGFDAEGALADCRGRLAAFKVPDAILEAAAVPRTPSGKIARTELAGRLDRRMAAQRTAASAALRERLAQTPDAILQLVREETARTTDVSADALDPDLPFTALGLTSLAGVLLRDRLRAATGLDLPATLVFDHPTPAAVAALVHGALRGETDPWPARPTGGWTLPEPRDPIAVVSMACRFPGGVASPEDLWRLLTDGTDATSDFPADRGWNVAELYDPDPDRPGTSLTRRGGFLEGAADFDADLFGMSPREALATDPQQRLLLETAWELLERAGLDPSGLHGSDTGVFVGVMHDDYAGRLLHGGGHELEAHLALGSAGSVASGRIAYTLGLSGPAVTVDTACSSSLVAMHTAARALRNGECSLAVAGGATVMATPAPFVAFSRLRGLAPDGRCKPFSAAADGTAWAEGVGLVLLERLSDARRNGHPVLAVLRGSAVNSDGASNGLTAPHGPAQQRVIRAALADAGLSPTDVDAVEAHGTGTALGDPIEARALLAAYGADRSPERPLWLGSLKSNLGHTQAAAGVGGVIKTVLAMRHGRLPRTLHADEPSAGVDWSSGTVRLLTREQPWRPAPGSPRRAGVSAFGIGGTNAHVILEQAEESPAAVTGRTPAAADAHAAALRRPGATPPLLLSGASPAALRAQAARTAAVLRDRPELTPLDVAFTHATARAALPHRAAVPADDRATLLAALDALASPGVTRAPRAAAGRLALLFPGQGAQRPAMGRELYHAFPVFATAFDALCERFDAHLERPLRSVVWTAQDEPLLDRTDFAQAALFVHEVAVFRLLESWGVRPDVLAGHSVGELAAAHAAGVLSEADAVELVAARGRLMSRLPEGGAMVALDATEEEVRRELTDGVAVAAVNGPRAVVVSGAHGPVLALAERFALRGRRTARLRVRHAFHSPLMEPMLAEFGDVAARLAYGIPRIPVVSGLTGRPATGDELRSAAYWVRHAREAVRFADAVRWLAHEGRVTAFAEAGPDAQLTSQAVAGLGEAGERLLFTATTRPGGTEPEPRTLLAALGRLHVHGLQVDWRQVYEGSGARRVELPTYPFQRRRYWLDAPAAAPAEHHAHALLTQTVTVPDTERLLCTGLLSGANQPWLRDHVVAGRALVPGAAFADLALTAGDACGLGVLEDLALLAPLPLPAWDRERVQVQVAVGEPDGAGRRTVDVYARPEASGALGSWTHHATGRLGPAAPGAREDAAALGSWPPPDATPVDLGGAYERLAAAGHAYGPAFRGVTSLWRRDGELFAEVGPVPVDQARRHLLHPALLDAALHAVLLAEPPSGAARMPFAWQGMTLHATGATALRVRVRTSGPDTVAVDLADPYGAAVATLESLTTRPVPTALAAPAVELYRLRWAGVPVPSEGTALAVTDADDLGLGAVLPAADSPQAVVATLCAPAAGDTDPAAAARDLAVRALELLRTELSGTGRLVVVTRGATARTPDLAAATVAGLVRAAQTEYPGRLTLVDVDDRPESLRLLPAAVATGEPQLAVHGGTVSIPRLVPGPPSPTGGSLGTGTVLITGGTGALGGLLARHLVTRHGVRHLVLLSRRGPAAPGARALRSELEQAGARVDPVACDVADRDELAAVVGEFGPGLSAVVHTAGVIDDGVLEAMTPERLAAVLRPKADAAWHLHELTKGLPLERFVLFSSAAGLLGNPGQANYAAANSFLDALALHRAALGLPALSLVWGPWADEDGMAARTGRLRGSDVRAVTPEQGLALFDAALGGEAPVLAPLPLERSPGNAAQAPVPPPLRGLVRPVRPVARSGSTAGGAEPDGEAGSWRRRLAALPAPERLPALRGLVRAEAAAVLGHPDASAVDRGFSELGFDSLTSVLLRNRLVLLTGVPLAATVAYDRPGVEELAGHLHAELSGALPEPVAGDGGEPERGAATDRDEPDGGTATDRDEPDGGTATDRDEPDGGTATDRDEPDGGTATDRDEPDGGTATDRGEPDGGTATDRDEPDGGGAEAAPSASVPSPPAPAPCGQPTRGRRAVQSLPALYRRVCATGDVVSAMHLLVTASLGAPAFGTDEAARHALAPLRPAAGPGGPALVCVPGFAPHLGRSWHGGVAARFDGERDVFEVRHPGIDHGDAVARDLPTLTALHATTVRQHLGDRPFVVVGHSMGASAAHAVTTRLAERGTPPAGLVLLDPYHITPDREAEPWLLALPARLAVEAGERFDTAVDELTLLSLGAYTRMFRGWQPEPTDVPTLLVRATRPLPGMPDRWRSDWPGAHDTVDLPGTHLSLLEDHAATTARAIRDWTGSLGR</sequence>
<dbReference type="InterPro" id="IPR001031">
    <property type="entry name" value="Thioesterase"/>
</dbReference>
<dbReference type="InterPro" id="IPR025110">
    <property type="entry name" value="AMP-bd_C"/>
</dbReference>
<keyword evidence="4" id="KW-0597">Phosphoprotein</keyword>
<dbReference type="InterPro" id="IPR006162">
    <property type="entry name" value="Ppantetheine_attach_site"/>
</dbReference>
<dbReference type="InterPro" id="IPR014030">
    <property type="entry name" value="Ketoacyl_synth_N"/>
</dbReference>
<dbReference type="Pfam" id="PF00550">
    <property type="entry name" value="PP-binding"/>
    <property type="match status" value="2"/>
</dbReference>
<dbReference type="Pfam" id="PF21089">
    <property type="entry name" value="PKS_DH_N"/>
    <property type="match status" value="1"/>
</dbReference>
<dbReference type="InterPro" id="IPR057326">
    <property type="entry name" value="KR_dom"/>
</dbReference>
<evidence type="ECO:0000259" key="13">
    <source>
        <dbReference type="PROSITE" id="PS52004"/>
    </source>
</evidence>
<evidence type="ECO:0000256" key="11">
    <source>
        <dbReference type="SAM" id="MobiDB-lite"/>
    </source>
</evidence>
<feature type="region of interest" description="N-terminal hotdog fold" evidence="10">
    <location>
        <begin position="1536"/>
        <end position="1663"/>
    </location>
</feature>
<evidence type="ECO:0000256" key="8">
    <source>
        <dbReference type="ARBA" id="ARBA00023268"/>
    </source>
</evidence>
<dbReference type="InterPro" id="IPR014031">
    <property type="entry name" value="Ketoacyl_synth_C"/>
</dbReference>